<dbReference type="Pfam" id="PF00512">
    <property type="entry name" value="HisKA"/>
    <property type="match status" value="1"/>
</dbReference>
<dbReference type="GO" id="GO:0006355">
    <property type="term" value="P:regulation of DNA-templated transcription"/>
    <property type="evidence" value="ECO:0007669"/>
    <property type="project" value="InterPro"/>
</dbReference>
<keyword evidence="9" id="KW-0472">Membrane</keyword>
<dbReference type="Pfam" id="PF00989">
    <property type="entry name" value="PAS"/>
    <property type="match status" value="1"/>
</dbReference>
<dbReference type="InterPro" id="IPR035965">
    <property type="entry name" value="PAS-like_dom_sf"/>
</dbReference>
<evidence type="ECO:0000256" key="1">
    <source>
        <dbReference type="ARBA" id="ARBA00000085"/>
    </source>
</evidence>
<name>A0A0M7AVB2_9HYPH</name>
<dbReference type="PRINTS" id="PR00344">
    <property type="entry name" value="BCTRLSENSOR"/>
</dbReference>
<dbReference type="GO" id="GO:0000155">
    <property type="term" value="F:phosphorelay sensor kinase activity"/>
    <property type="evidence" value="ECO:0007669"/>
    <property type="project" value="InterPro"/>
</dbReference>
<feature type="domain" description="PAC" evidence="12">
    <location>
        <begin position="316"/>
        <end position="368"/>
    </location>
</feature>
<keyword evidence="8" id="KW-0902">Two-component regulatory system</keyword>
<reference evidence="14" key="1">
    <citation type="submission" date="2015-07" db="EMBL/GenBank/DDBJ databases">
        <authorList>
            <person name="Rodrigo-Torres Lidia"/>
            <person name="Arahal R.David."/>
        </authorList>
    </citation>
    <scope>NUCLEOTIDE SEQUENCE [LARGE SCALE GENOMIC DNA]</scope>
    <source>
        <strain evidence="14">CECT 5112</strain>
    </source>
</reference>
<feature type="transmembrane region" description="Helical" evidence="9">
    <location>
        <begin position="150"/>
        <end position="171"/>
    </location>
</feature>
<dbReference type="OrthoDB" id="9795133at2"/>
<feature type="transmembrane region" description="Helical" evidence="9">
    <location>
        <begin position="95"/>
        <end position="115"/>
    </location>
</feature>
<dbReference type="InterPro" id="IPR003661">
    <property type="entry name" value="HisK_dim/P_dom"/>
</dbReference>
<dbReference type="SUPFAM" id="SSF55874">
    <property type="entry name" value="ATPase domain of HSP90 chaperone/DNA topoisomerase II/histidine kinase"/>
    <property type="match status" value="1"/>
</dbReference>
<proteinExistence type="predicted"/>
<evidence type="ECO:0000259" key="12">
    <source>
        <dbReference type="PROSITE" id="PS50113"/>
    </source>
</evidence>
<dbReference type="InterPro" id="IPR036890">
    <property type="entry name" value="HATPase_C_sf"/>
</dbReference>
<feature type="transmembrane region" description="Helical" evidence="9">
    <location>
        <begin position="6"/>
        <end position="26"/>
    </location>
</feature>
<evidence type="ECO:0000256" key="2">
    <source>
        <dbReference type="ARBA" id="ARBA00012438"/>
    </source>
</evidence>
<dbReference type="InterPro" id="IPR000700">
    <property type="entry name" value="PAS-assoc_C"/>
</dbReference>
<feature type="transmembrane region" description="Helical" evidence="9">
    <location>
        <begin position="183"/>
        <end position="204"/>
    </location>
</feature>
<dbReference type="EMBL" id="CXWD01000036">
    <property type="protein sequence ID" value="CTQ77524.1"/>
    <property type="molecule type" value="Genomic_DNA"/>
</dbReference>
<dbReference type="PROSITE" id="PS50113">
    <property type="entry name" value="PAC"/>
    <property type="match status" value="1"/>
</dbReference>
<keyword evidence="9" id="KW-0812">Transmembrane</keyword>
<evidence type="ECO:0000256" key="3">
    <source>
        <dbReference type="ARBA" id="ARBA00022553"/>
    </source>
</evidence>
<dbReference type="Gene3D" id="3.30.450.20">
    <property type="entry name" value="PAS domain"/>
    <property type="match status" value="1"/>
</dbReference>
<evidence type="ECO:0000256" key="4">
    <source>
        <dbReference type="ARBA" id="ARBA00022679"/>
    </source>
</evidence>
<dbReference type="CDD" id="cd00082">
    <property type="entry name" value="HisKA"/>
    <property type="match status" value="1"/>
</dbReference>
<keyword evidence="6" id="KW-0418">Kinase</keyword>
<dbReference type="PANTHER" id="PTHR43065">
    <property type="entry name" value="SENSOR HISTIDINE KINASE"/>
    <property type="match status" value="1"/>
</dbReference>
<dbReference type="SMART" id="SM00091">
    <property type="entry name" value="PAS"/>
    <property type="match status" value="1"/>
</dbReference>
<keyword evidence="5" id="KW-0547">Nucleotide-binding</keyword>
<evidence type="ECO:0000256" key="5">
    <source>
        <dbReference type="ARBA" id="ARBA00022741"/>
    </source>
</evidence>
<comment type="catalytic activity">
    <reaction evidence="1">
        <text>ATP + protein L-histidine = ADP + protein N-phospho-L-histidine.</text>
        <dbReference type="EC" id="2.7.13.3"/>
    </reaction>
</comment>
<keyword evidence="7" id="KW-0067">ATP-binding</keyword>
<organism evidence="13 14">
    <name type="scientific">Roseibium alexandrii</name>
    <dbReference type="NCBI Taxonomy" id="388408"/>
    <lineage>
        <taxon>Bacteria</taxon>
        <taxon>Pseudomonadati</taxon>
        <taxon>Pseudomonadota</taxon>
        <taxon>Alphaproteobacteria</taxon>
        <taxon>Hyphomicrobiales</taxon>
        <taxon>Stappiaceae</taxon>
        <taxon>Roseibium</taxon>
    </lineage>
</organism>
<dbReference type="STRING" id="388408.LAX5112_04937"/>
<evidence type="ECO:0000259" key="10">
    <source>
        <dbReference type="PROSITE" id="PS50109"/>
    </source>
</evidence>
<gene>
    <name evidence="13" type="primary">fixL_2</name>
    <name evidence="13" type="ORF">LAX5112_04937</name>
</gene>
<evidence type="ECO:0000259" key="11">
    <source>
        <dbReference type="PROSITE" id="PS50112"/>
    </source>
</evidence>
<evidence type="ECO:0000256" key="9">
    <source>
        <dbReference type="SAM" id="Phobius"/>
    </source>
</evidence>
<dbReference type="RefSeq" id="WP_055674080.1">
    <property type="nucleotide sequence ID" value="NZ_CXWD01000036.1"/>
</dbReference>
<keyword evidence="3" id="KW-0597">Phosphoprotein</keyword>
<feature type="transmembrane region" description="Helical" evidence="9">
    <location>
        <begin position="68"/>
        <end position="88"/>
    </location>
</feature>
<evidence type="ECO:0000313" key="13">
    <source>
        <dbReference type="EMBL" id="CTQ77524.1"/>
    </source>
</evidence>
<feature type="domain" description="PAS" evidence="11">
    <location>
        <begin position="243"/>
        <end position="313"/>
    </location>
</feature>
<dbReference type="SUPFAM" id="SSF47384">
    <property type="entry name" value="Homodimeric domain of signal transducing histidine kinase"/>
    <property type="match status" value="1"/>
</dbReference>
<dbReference type="Gene3D" id="1.10.287.130">
    <property type="match status" value="1"/>
</dbReference>
<dbReference type="InterPro" id="IPR036097">
    <property type="entry name" value="HisK_dim/P_sf"/>
</dbReference>
<evidence type="ECO:0000256" key="8">
    <source>
        <dbReference type="ARBA" id="ARBA00023012"/>
    </source>
</evidence>
<evidence type="ECO:0000256" key="6">
    <source>
        <dbReference type="ARBA" id="ARBA00022777"/>
    </source>
</evidence>
<feature type="domain" description="Histidine kinase" evidence="10">
    <location>
        <begin position="388"/>
        <end position="603"/>
    </location>
</feature>
<keyword evidence="9" id="KW-1133">Transmembrane helix</keyword>
<dbReference type="Proteomes" id="UP000053235">
    <property type="component" value="Unassembled WGS sequence"/>
</dbReference>
<dbReference type="InterPro" id="IPR013767">
    <property type="entry name" value="PAS_fold"/>
</dbReference>
<dbReference type="SMART" id="SM00388">
    <property type="entry name" value="HisKA"/>
    <property type="match status" value="1"/>
</dbReference>
<dbReference type="Pfam" id="PF02518">
    <property type="entry name" value="HATPase_c"/>
    <property type="match status" value="1"/>
</dbReference>
<sequence>MSLITIAWSFVSAIGVTVFFVQLALWRAHKGNLAPLLAATMALSAAGGALCELVMAKAASVRVFEIAILLNNVMVFFLVIPMVWFVRLRLGTGPIWLAGAITALWVIGLGVNLFLPGDLTFSSIESLQKRATFWGETFNTPVGTANPFRIVSEVATLLIIMFTGWATIAAFRNGLRFHALRTGGPVLFFILAAGIHTVFVDLGMVGTPYMISWAFMAIAIALGSEIVGDAVSAARLHTQLQQSESRWQALFDNVDLGVIGVSAEGRITFANRSMLALLGRADCDVVGQPLENFVPPALRGELASRISTARQVGPRARTDYPLLDAEGKRKDVVWSLVAIRDHDETITGFMAICDDVTAARRTENDLNETRRTIEKLDRSAALAEITAGIAHELNQPLAGILSNAQAARRILPNSPTPIKDLAEILDDIIYDNKRARDIIIGLRQLLSPQVGSMCPVAMAAVIEDIRRLLSSEMTTRGISLAIEDMRIVPMVQANKVQIEQVFLNLILNAAHLLMDDGSEEPKIEIRWRVRGEKLAVYVIDNGPGINPAMRKAILQPGVTTRKDGLGMGLTIVKRIIESHGGKIGFTSRAGRGTVFRFTVPLSQDEPGEV</sequence>
<dbReference type="NCBIfam" id="TIGR00229">
    <property type="entry name" value="sensory_box"/>
    <property type="match status" value="1"/>
</dbReference>
<dbReference type="Gene3D" id="3.30.565.10">
    <property type="entry name" value="Histidine kinase-like ATPase, C-terminal domain"/>
    <property type="match status" value="1"/>
</dbReference>
<dbReference type="InterPro" id="IPR003594">
    <property type="entry name" value="HATPase_dom"/>
</dbReference>
<evidence type="ECO:0000313" key="14">
    <source>
        <dbReference type="Proteomes" id="UP000053235"/>
    </source>
</evidence>
<keyword evidence="4 13" id="KW-0808">Transferase</keyword>
<evidence type="ECO:0000256" key="7">
    <source>
        <dbReference type="ARBA" id="ARBA00022840"/>
    </source>
</evidence>
<dbReference type="PANTHER" id="PTHR43065:SF10">
    <property type="entry name" value="PEROXIDE STRESS-ACTIVATED HISTIDINE KINASE MAK3"/>
    <property type="match status" value="1"/>
</dbReference>
<feature type="transmembrane region" description="Helical" evidence="9">
    <location>
        <begin position="33"/>
        <end position="56"/>
    </location>
</feature>
<dbReference type="GO" id="GO:0005524">
    <property type="term" value="F:ATP binding"/>
    <property type="evidence" value="ECO:0007669"/>
    <property type="project" value="UniProtKB-KW"/>
</dbReference>
<dbReference type="InterPro" id="IPR000014">
    <property type="entry name" value="PAS"/>
</dbReference>
<dbReference type="CDD" id="cd00130">
    <property type="entry name" value="PAS"/>
    <property type="match status" value="1"/>
</dbReference>
<protein>
    <recommendedName>
        <fullName evidence="2">histidine kinase</fullName>
        <ecNumber evidence="2">2.7.13.3</ecNumber>
    </recommendedName>
</protein>
<dbReference type="SUPFAM" id="SSF55785">
    <property type="entry name" value="PYP-like sensor domain (PAS domain)"/>
    <property type="match status" value="1"/>
</dbReference>
<dbReference type="PROSITE" id="PS50112">
    <property type="entry name" value="PAS"/>
    <property type="match status" value="1"/>
</dbReference>
<dbReference type="InterPro" id="IPR004358">
    <property type="entry name" value="Sig_transdc_His_kin-like_C"/>
</dbReference>
<dbReference type="PROSITE" id="PS50109">
    <property type="entry name" value="HIS_KIN"/>
    <property type="match status" value="1"/>
</dbReference>
<keyword evidence="14" id="KW-1185">Reference proteome</keyword>
<dbReference type="AlphaFoldDB" id="A0A0M7AVB2"/>
<dbReference type="InterPro" id="IPR005467">
    <property type="entry name" value="His_kinase_dom"/>
</dbReference>
<dbReference type="EC" id="2.7.13.3" evidence="2"/>
<dbReference type="SMART" id="SM00387">
    <property type="entry name" value="HATPase_c"/>
    <property type="match status" value="1"/>
</dbReference>
<accession>A0A0M7AVB2</accession>